<feature type="transmembrane region" description="Helical" evidence="5">
    <location>
        <begin position="297"/>
        <end position="313"/>
    </location>
</feature>
<gene>
    <name evidence="6" type="ORF">CSOJ01_10739</name>
</gene>
<keyword evidence="4 5" id="KW-0472">Membrane</keyword>
<keyword evidence="7" id="KW-1185">Reference proteome</keyword>
<comment type="subcellular location">
    <subcellularLocation>
        <location evidence="1">Membrane</location>
        <topology evidence="1">Multi-pass membrane protein</topology>
    </subcellularLocation>
</comment>
<dbReference type="Pfam" id="PF04142">
    <property type="entry name" value="Nuc_sug_transp"/>
    <property type="match status" value="1"/>
</dbReference>
<dbReference type="PANTHER" id="PTHR10231">
    <property type="entry name" value="NUCLEOTIDE-SUGAR TRANSMEMBRANE TRANSPORTER"/>
    <property type="match status" value="1"/>
</dbReference>
<accession>A0A8H6J030</accession>
<dbReference type="Proteomes" id="UP000652219">
    <property type="component" value="Unassembled WGS sequence"/>
</dbReference>
<proteinExistence type="predicted"/>
<evidence type="ECO:0000313" key="7">
    <source>
        <dbReference type="Proteomes" id="UP000652219"/>
    </source>
</evidence>
<feature type="transmembrane region" description="Helical" evidence="5">
    <location>
        <begin position="170"/>
        <end position="191"/>
    </location>
</feature>
<comment type="caution">
    <text evidence="6">The sequence shown here is derived from an EMBL/GenBank/DDBJ whole genome shotgun (WGS) entry which is preliminary data.</text>
</comment>
<evidence type="ECO:0000256" key="4">
    <source>
        <dbReference type="ARBA" id="ARBA00023136"/>
    </source>
</evidence>
<feature type="transmembrane region" description="Helical" evidence="5">
    <location>
        <begin position="347"/>
        <end position="364"/>
    </location>
</feature>
<evidence type="ECO:0008006" key="8">
    <source>
        <dbReference type="Google" id="ProtNLM"/>
    </source>
</evidence>
<keyword evidence="2 5" id="KW-0812">Transmembrane</keyword>
<feature type="transmembrane region" description="Helical" evidence="5">
    <location>
        <begin position="258"/>
        <end position="277"/>
    </location>
</feature>
<dbReference type="GO" id="GO:0000139">
    <property type="term" value="C:Golgi membrane"/>
    <property type="evidence" value="ECO:0007669"/>
    <property type="project" value="InterPro"/>
</dbReference>
<evidence type="ECO:0000256" key="3">
    <source>
        <dbReference type="ARBA" id="ARBA00022989"/>
    </source>
</evidence>
<dbReference type="InterPro" id="IPR007271">
    <property type="entry name" value="Nuc_sug_transpt"/>
</dbReference>
<sequence>MAVTRSTLRRALALVGPGSGPGLALCLAALGLVALQVGAAANLWNARDRGQFDFSPSAALAISELLRSLVATLLFRREARRRAAGDAGYSSLGASDDVDLGGDGDSDGPGFPGEKASAYARVGGVRALWRFVFGQAGAEVRFAFARIALLQMLANNLLFLNYLVVDPGTIQLTKSGIAIGAALFATPAFGLKGPKTRWMAFVIQTCGLIISQFLPQHRTRASTYQMHLYLVLVGQAGFSSLSDIHCEKLLRGELGANASNVVLGGFGALLNLLVHALVRYASPLEPGFLSGYDGKGLSVVLFTTVLGLYSTFASKHIDSWARWFTMDITTIILLLASAAYYKAKYSSFVIPGTALIFIASLAYLKYSPVKDYAALSPTEEECPSLSTGPSKVFRPYGYKLRISLLTLASFLGAGIVPFATLAEPPHTPEYRLVMRDDTDGHCLTPPTDILRPFTDRDEPYKVSTGEGNLTASPFSNTLAMIRWNAKRTERIPLLLKYQPFFHTVHVSMPEVMPDKPEDYHNLTHSQYGHHETVYMQVAHTMKLILDEQPEIEGLFYFHFDSWIDPLAWTDENRESMWFPTSHNTRQFEGDGPRYMCMTDWQKFPQWWGWYHKWNEKAVTVNGEILRLNRGYDVVEDEFCVGWSDIFYVPRRFFADFIFLSYVYGCADLFHEVAIPTMLNIIDRSRRSSAAKHQPLIDRIGDCWGGCCDDSATAHDVKWTRCGHRLDYLKQELVDAHYGRLDEQAAWLGQSQRKTAASRRG</sequence>
<keyword evidence="3 5" id="KW-1133">Transmembrane helix</keyword>
<evidence type="ECO:0000313" key="6">
    <source>
        <dbReference type="EMBL" id="KAF6803663.1"/>
    </source>
</evidence>
<evidence type="ECO:0000256" key="2">
    <source>
        <dbReference type="ARBA" id="ARBA00022692"/>
    </source>
</evidence>
<protein>
    <recommendedName>
        <fullName evidence="8">UDP-N-acetylglucosamine transporter</fullName>
    </recommendedName>
</protein>
<feature type="transmembrane region" description="Helical" evidence="5">
    <location>
        <begin position="402"/>
        <end position="422"/>
    </location>
</feature>
<feature type="transmembrane region" description="Helical" evidence="5">
    <location>
        <begin position="320"/>
        <end position="341"/>
    </location>
</feature>
<dbReference type="GO" id="GO:0015165">
    <property type="term" value="F:pyrimidine nucleotide-sugar transmembrane transporter activity"/>
    <property type="evidence" value="ECO:0007669"/>
    <property type="project" value="InterPro"/>
</dbReference>
<name>A0A8H6J030_9PEZI</name>
<feature type="transmembrane region" description="Helical" evidence="5">
    <location>
        <begin position="143"/>
        <end position="164"/>
    </location>
</feature>
<organism evidence="6 7">
    <name type="scientific">Colletotrichum sojae</name>
    <dbReference type="NCBI Taxonomy" id="2175907"/>
    <lineage>
        <taxon>Eukaryota</taxon>
        <taxon>Fungi</taxon>
        <taxon>Dikarya</taxon>
        <taxon>Ascomycota</taxon>
        <taxon>Pezizomycotina</taxon>
        <taxon>Sordariomycetes</taxon>
        <taxon>Hypocreomycetidae</taxon>
        <taxon>Glomerellales</taxon>
        <taxon>Glomerellaceae</taxon>
        <taxon>Colletotrichum</taxon>
        <taxon>Colletotrichum orchidearum species complex</taxon>
    </lineage>
</organism>
<evidence type="ECO:0000256" key="5">
    <source>
        <dbReference type="SAM" id="Phobius"/>
    </source>
</evidence>
<reference evidence="6 7" key="1">
    <citation type="journal article" date="2020" name="Phytopathology">
        <title>Genome Sequence Resources of Colletotrichum truncatum, C. plurivorum, C. musicola, and C. sojae: Four Species Pathogenic to Soybean (Glycine max).</title>
        <authorList>
            <person name="Rogerio F."/>
            <person name="Boufleur T.R."/>
            <person name="Ciampi-Guillardi M."/>
            <person name="Sukno S.A."/>
            <person name="Thon M.R."/>
            <person name="Massola Junior N.S."/>
            <person name="Baroncelli R."/>
        </authorList>
    </citation>
    <scope>NUCLEOTIDE SEQUENCE [LARGE SCALE GENOMIC DNA]</scope>
    <source>
        <strain evidence="6 7">LFN0009</strain>
    </source>
</reference>
<evidence type="ECO:0000256" key="1">
    <source>
        <dbReference type="ARBA" id="ARBA00004141"/>
    </source>
</evidence>
<dbReference type="EMBL" id="WIGN01000231">
    <property type="protein sequence ID" value="KAF6803663.1"/>
    <property type="molecule type" value="Genomic_DNA"/>
</dbReference>
<feature type="transmembrane region" description="Helical" evidence="5">
    <location>
        <begin position="56"/>
        <end position="75"/>
    </location>
</feature>
<dbReference type="AlphaFoldDB" id="A0A8H6J030"/>